<evidence type="ECO:0000256" key="1">
    <source>
        <dbReference type="ARBA" id="ARBA00022723"/>
    </source>
</evidence>
<dbReference type="PANTHER" id="PTHR14003">
    <property type="entry name" value="TRANSCRIPTIONAL REPRESSOR PROTEIN YY"/>
    <property type="match status" value="1"/>
</dbReference>
<dbReference type="SUPFAM" id="SSF57667">
    <property type="entry name" value="beta-beta-alpha zinc fingers"/>
    <property type="match status" value="3"/>
</dbReference>
<gene>
    <name evidence="8" type="ORF">H4Q32_030886</name>
</gene>
<dbReference type="PROSITE" id="PS00028">
    <property type="entry name" value="ZINC_FINGER_C2H2_1"/>
    <property type="match status" value="5"/>
</dbReference>
<dbReference type="PROSITE" id="PS50157">
    <property type="entry name" value="ZINC_FINGER_C2H2_2"/>
    <property type="match status" value="5"/>
</dbReference>
<organism evidence="8 9">
    <name type="scientific">Labeo rohita</name>
    <name type="common">Indian major carp</name>
    <name type="synonym">Cyprinus rohita</name>
    <dbReference type="NCBI Taxonomy" id="84645"/>
    <lineage>
        <taxon>Eukaryota</taxon>
        <taxon>Metazoa</taxon>
        <taxon>Chordata</taxon>
        <taxon>Craniata</taxon>
        <taxon>Vertebrata</taxon>
        <taxon>Euteleostomi</taxon>
        <taxon>Actinopterygii</taxon>
        <taxon>Neopterygii</taxon>
        <taxon>Teleostei</taxon>
        <taxon>Ostariophysi</taxon>
        <taxon>Cypriniformes</taxon>
        <taxon>Cyprinidae</taxon>
        <taxon>Labeoninae</taxon>
        <taxon>Labeonini</taxon>
        <taxon>Labeo</taxon>
    </lineage>
</organism>
<keyword evidence="5" id="KW-0539">Nucleus</keyword>
<dbReference type="Pfam" id="PF13894">
    <property type="entry name" value="zf-C2H2_4"/>
    <property type="match status" value="1"/>
</dbReference>
<dbReference type="EMBL" id="JACTAM010000045">
    <property type="protein sequence ID" value="KAI2647994.1"/>
    <property type="molecule type" value="Genomic_DNA"/>
</dbReference>
<accession>A0ABQ8LB62</accession>
<keyword evidence="4" id="KW-0862">Zinc</keyword>
<evidence type="ECO:0000256" key="2">
    <source>
        <dbReference type="ARBA" id="ARBA00022737"/>
    </source>
</evidence>
<dbReference type="SMART" id="SM00355">
    <property type="entry name" value="ZnF_C2H2"/>
    <property type="match status" value="5"/>
</dbReference>
<evidence type="ECO:0000313" key="8">
    <source>
        <dbReference type="EMBL" id="KAI2647994.1"/>
    </source>
</evidence>
<dbReference type="PANTHER" id="PTHR14003:SF23">
    <property type="entry name" value="ZINC FINGER PROTEIN 143"/>
    <property type="match status" value="1"/>
</dbReference>
<dbReference type="InterPro" id="IPR013087">
    <property type="entry name" value="Znf_C2H2_type"/>
</dbReference>
<keyword evidence="3 6" id="KW-0863">Zinc-finger</keyword>
<dbReference type="InterPro" id="IPR036236">
    <property type="entry name" value="Znf_C2H2_sf"/>
</dbReference>
<reference evidence="8 9" key="1">
    <citation type="submission" date="2022-01" db="EMBL/GenBank/DDBJ databases">
        <title>A high-quality chromosome-level genome assembly of rohu carp, Labeo rohita.</title>
        <authorList>
            <person name="Arick M.A. II"/>
            <person name="Hsu C.-Y."/>
            <person name="Magbanua Z."/>
            <person name="Pechanova O."/>
            <person name="Grover C."/>
            <person name="Miller E."/>
            <person name="Thrash A."/>
            <person name="Ezzel L."/>
            <person name="Alam S."/>
            <person name="Benzie J."/>
            <person name="Hamilton M."/>
            <person name="Karsi A."/>
            <person name="Lawrence M.L."/>
            <person name="Peterson D.G."/>
        </authorList>
    </citation>
    <scope>NUCLEOTIDE SEQUENCE [LARGE SCALE GENOMIC DNA]</scope>
    <source>
        <strain evidence="9">BAU-BD-2019</strain>
        <tissue evidence="8">Blood</tissue>
    </source>
</reference>
<name>A0ABQ8LB62_LABRO</name>
<keyword evidence="2" id="KW-0677">Repeat</keyword>
<dbReference type="Pfam" id="PF00096">
    <property type="entry name" value="zf-C2H2"/>
    <property type="match status" value="4"/>
</dbReference>
<evidence type="ECO:0000259" key="7">
    <source>
        <dbReference type="PROSITE" id="PS50157"/>
    </source>
</evidence>
<protein>
    <submittedName>
        <fullName evidence="8">Zinc finger protein 569</fullName>
    </submittedName>
</protein>
<sequence length="271" mass="30994">MAFIKEEKEDMRIEEAFRVKHEDTEEQTDLMALKEERHELTKIEEKDQYERINFMNMETSIQTETTPSQIKVQKTESNSYFTCLQCGKSFNQKYNLKNHMKKVHAGEKPYTCNLCGKSFSYKTHLDSHMKSHTGEKPYTCRLCGKSFLCKGSLKMHMVTHTGEKPFPCDQCEKCFRHKATLDSHMKTHTGESPYMCKPCGKSFSHKSTLNAHIRNHTGERPFTCNIFVTSTAALSSGSAAVHGAEDPQLHIITSQIKNQVRPVAFLIEIGS</sequence>
<feature type="domain" description="C2H2-type" evidence="7">
    <location>
        <begin position="138"/>
        <end position="165"/>
    </location>
</feature>
<evidence type="ECO:0000256" key="3">
    <source>
        <dbReference type="ARBA" id="ARBA00022771"/>
    </source>
</evidence>
<evidence type="ECO:0000313" key="9">
    <source>
        <dbReference type="Proteomes" id="UP000830375"/>
    </source>
</evidence>
<feature type="domain" description="C2H2-type" evidence="7">
    <location>
        <begin position="110"/>
        <end position="137"/>
    </location>
</feature>
<keyword evidence="1" id="KW-0479">Metal-binding</keyword>
<dbReference type="Proteomes" id="UP000830375">
    <property type="component" value="Unassembled WGS sequence"/>
</dbReference>
<proteinExistence type="predicted"/>
<evidence type="ECO:0000256" key="5">
    <source>
        <dbReference type="ARBA" id="ARBA00023242"/>
    </source>
</evidence>
<feature type="domain" description="C2H2-type" evidence="7">
    <location>
        <begin position="166"/>
        <end position="193"/>
    </location>
</feature>
<feature type="domain" description="C2H2-type" evidence="7">
    <location>
        <begin position="81"/>
        <end position="109"/>
    </location>
</feature>
<evidence type="ECO:0000256" key="6">
    <source>
        <dbReference type="PROSITE-ProRule" id="PRU00042"/>
    </source>
</evidence>
<dbReference type="Gene3D" id="3.30.160.60">
    <property type="entry name" value="Classic Zinc Finger"/>
    <property type="match status" value="5"/>
</dbReference>
<feature type="domain" description="C2H2-type" evidence="7">
    <location>
        <begin position="194"/>
        <end position="221"/>
    </location>
</feature>
<evidence type="ECO:0000256" key="4">
    <source>
        <dbReference type="ARBA" id="ARBA00022833"/>
    </source>
</evidence>
<comment type="caution">
    <text evidence="8">The sequence shown here is derived from an EMBL/GenBank/DDBJ whole genome shotgun (WGS) entry which is preliminary data.</text>
</comment>
<keyword evidence="9" id="KW-1185">Reference proteome</keyword>